<protein>
    <submittedName>
        <fullName evidence="2">Glycosyltransferase family 2 protein</fullName>
    </submittedName>
</protein>
<dbReference type="PANTHER" id="PTHR22916">
    <property type="entry name" value="GLYCOSYLTRANSFERASE"/>
    <property type="match status" value="1"/>
</dbReference>
<gene>
    <name evidence="2" type="ORF">IAB38_01300</name>
</gene>
<proteinExistence type="predicted"/>
<dbReference type="InterPro" id="IPR029044">
    <property type="entry name" value="Nucleotide-diphossugar_trans"/>
</dbReference>
<dbReference type="PANTHER" id="PTHR22916:SF3">
    <property type="entry name" value="UDP-GLCNAC:BETAGAL BETA-1,3-N-ACETYLGLUCOSAMINYLTRANSFERASE-LIKE PROTEIN 1"/>
    <property type="match status" value="1"/>
</dbReference>
<dbReference type="Pfam" id="PF00535">
    <property type="entry name" value="Glycos_transf_2"/>
    <property type="match status" value="1"/>
</dbReference>
<dbReference type="GO" id="GO:0016758">
    <property type="term" value="F:hexosyltransferase activity"/>
    <property type="evidence" value="ECO:0007669"/>
    <property type="project" value="UniProtKB-ARBA"/>
</dbReference>
<sequence>MKYRYSIVIPMYNSENTILNSIKSVLKQSNDIEIVIIDDGSEDLSSEVVLQFIRQNNLSKIINYYKISHQGISVARNIGISKCHGDYFIFLDSDDELVPNSIVKVDNYLKQYPVDLLKCSVQCVENKEYDCRFDLPYFDNIDGLKALLYFCESNRIFATPWSYVINREYFCQTNLSFLENTLHEDYGMMPILIFNSPTVSSNNIELYKYIKRENSAVTKNDYQSEINRMNDFILHTYNLVDLFLKSNILQEDKIKIVEYFYKRLNIKYNHLDSYVKENINFSLKGLIDKIIVEKSNNISIKIDSILKKYKYINFPLEYKITIKATVQLAINQFKDNLSCIILGGSGGKNEIVVGCSDIDIYIILNKYVVNEVVIFTKKLEKFKIHIGLTVYSKNEFNTGWIDGKTKVMLYEKQNYQVNPTLYGKIIKNKIDYSYIVQNDTENLPNVLHECRRLHIDIINNKVSIDKKYLKKLLVLIKCFLNTKRIFSFGYERVLNDLKKYLKEIGKINTLTKIADFDIIYAIKNPIEVQHNILFFGETVLALISEELKEDKQWKKE</sequence>
<dbReference type="Proteomes" id="UP000824232">
    <property type="component" value="Unassembled WGS sequence"/>
</dbReference>
<reference evidence="2" key="2">
    <citation type="journal article" date="2021" name="PeerJ">
        <title>Extensive microbial diversity within the chicken gut microbiome revealed by metagenomics and culture.</title>
        <authorList>
            <person name="Gilroy R."/>
            <person name="Ravi A."/>
            <person name="Getino M."/>
            <person name="Pursley I."/>
            <person name="Horton D.L."/>
            <person name="Alikhan N.F."/>
            <person name="Baker D."/>
            <person name="Gharbi K."/>
            <person name="Hall N."/>
            <person name="Watson M."/>
            <person name="Adriaenssens E.M."/>
            <person name="Foster-Nyarko E."/>
            <person name="Jarju S."/>
            <person name="Secka A."/>
            <person name="Antonio M."/>
            <person name="Oren A."/>
            <person name="Chaudhuri R.R."/>
            <person name="La Ragione R."/>
            <person name="Hildebrand F."/>
            <person name="Pallen M.J."/>
        </authorList>
    </citation>
    <scope>NUCLEOTIDE SEQUENCE</scope>
    <source>
        <strain evidence="2">CHK184-20233</strain>
    </source>
</reference>
<reference evidence="2" key="1">
    <citation type="submission" date="2020-10" db="EMBL/GenBank/DDBJ databases">
        <authorList>
            <person name="Gilroy R."/>
        </authorList>
    </citation>
    <scope>NUCLEOTIDE SEQUENCE</scope>
    <source>
        <strain evidence="2">CHK184-20233</strain>
    </source>
</reference>
<dbReference type="EMBL" id="DVHC01000014">
    <property type="protein sequence ID" value="HIR58664.1"/>
    <property type="molecule type" value="Genomic_DNA"/>
</dbReference>
<feature type="domain" description="Glycosyltransferase 2-like" evidence="1">
    <location>
        <begin position="6"/>
        <end position="142"/>
    </location>
</feature>
<dbReference type="Gene3D" id="3.90.550.10">
    <property type="entry name" value="Spore Coat Polysaccharide Biosynthesis Protein SpsA, Chain A"/>
    <property type="match status" value="1"/>
</dbReference>
<evidence type="ECO:0000313" key="3">
    <source>
        <dbReference type="Proteomes" id="UP000824232"/>
    </source>
</evidence>
<dbReference type="CDD" id="cd00761">
    <property type="entry name" value="Glyco_tranf_GTA_type"/>
    <property type="match status" value="1"/>
</dbReference>
<evidence type="ECO:0000313" key="2">
    <source>
        <dbReference type="EMBL" id="HIR58664.1"/>
    </source>
</evidence>
<evidence type="ECO:0000259" key="1">
    <source>
        <dbReference type="Pfam" id="PF00535"/>
    </source>
</evidence>
<dbReference type="InterPro" id="IPR001173">
    <property type="entry name" value="Glyco_trans_2-like"/>
</dbReference>
<dbReference type="SUPFAM" id="SSF53448">
    <property type="entry name" value="Nucleotide-diphospho-sugar transferases"/>
    <property type="match status" value="1"/>
</dbReference>
<organism evidence="2 3">
    <name type="scientific">Candidatus Onthousia excrementipullorum</name>
    <dbReference type="NCBI Taxonomy" id="2840884"/>
    <lineage>
        <taxon>Bacteria</taxon>
        <taxon>Bacillati</taxon>
        <taxon>Bacillota</taxon>
        <taxon>Bacilli</taxon>
        <taxon>Candidatus Onthousia</taxon>
    </lineage>
</organism>
<name>A0A9D1DT72_9FIRM</name>
<comment type="caution">
    <text evidence="2">The sequence shown here is derived from an EMBL/GenBank/DDBJ whole genome shotgun (WGS) entry which is preliminary data.</text>
</comment>
<dbReference type="AlphaFoldDB" id="A0A9D1DT72"/>
<accession>A0A9D1DT72</accession>